<comment type="caution">
    <text evidence="2">The sequence shown here is derived from an EMBL/GenBank/DDBJ whole genome shotgun (WGS) entry which is preliminary data.</text>
</comment>
<keyword evidence="1" id="KW-0812">Transmembrane</keyword>
<dbReference type="AlphaFoldDB" id="A0A917S9Z6"/>
<name>A0A917S9Z6_9ACTN</name>
<protein>
    <submittedName>
        <fullName evidence="2">Uncharacterized protein</fullName>
    </submittedName>
</protein>
<keyword evidence="3" id="KW-1185">Reference proteome</keyword>
<dbReference type="Proteomes" id="UP000613840">
    <property type="component" value="Unassembled WGS sequence"/>
</dbReference>
<proteinExistence type="predicted"/>
<evidence type="ECO:0000313" key="2">
    <source>
        <dbReference type="EMBL" id="GGL66278.1"/>
    </source>
</evidence>
<keyword evidence="1" id="KW-1133">Transmembrane helix</keyword>
<keyword evidence="1" id="KW-0472">Membrane</keyword>
<sequence>MAADLIPVADVIACAVLGVCYLIALIVILVQAEGTSRALAVTGVLALFASTVLGALNGSVQAWLTAMYGANAYGLASIVIAVVGAAGLVLLVSAMLVVYRRHRRFRSSS</sequence>
<feature type="transmembrane region" description="Helical" evidence="1">
    <location>
        <begin position="6"/>
        <end position="30"/>
    </location>
</feature>
<evidence type="ECO:0000313" key="3">
    <source>
        <dbReference type="Proteomes" id="UP000613840"/>
    </source>
</evidence>
<dbReference type="EMBL" id="BMMZ01000006">
    <property type="protein sequence ID" value="GGL66278.1"/>
    <property type="molecule type" value="Genomic_DNA"/>
</dbReference>
<accession>A0A917S9Z6</accession>
<feature type="transmembrane region" description="Helical" evidence="1">
    <location>
        <begin position="76"/>
        <end position="99"/>
    </location>
</feature>
<organism evidence="2 3">
    <name type="scientific">Microlunatus endophyticus</name>
    <dbReference type="NCBI Taxonomy" id="1716077"/>
    <lineage>
        <taxon>Bacteria</taxon>
        <taxon>Bacillati</taxon>
        <taxon>Actinomycetota</taxon>
        <taxon>Actinomycetes</taxon>
        <taxon>Propionibacteriales</taxon>
        <taxon>Propionibacteriaceae</taxon>
        <taxon>Microlunatus</taxon>
    </lineage>
</organism>
<reference evidence="2" key="2">
    <citation type="submission" date="2020-09" db="EMBL/GenBank/DDBJ databases">
        <authorList>
            <person name="Sun Q."/>
            <person name="Zhou Y."/>
        </authorList>
    </citation>
    <scope>NUCLEOTIDE SEQUENCE</scope>
    <source>
        <strain evidence="2">CGMCC 4.7306</strain>
    </source>
</reference>
<reference evidence="2" key="1">
    <citation type="journal article" date="2014" name="Int. J. Syst. Evol. Microbiol.">
        <title>Complete genome sequence of Corynebacterium casei LMG S-19264T (=DSM 44701T), isolated from a smear-ripened cheese.</title>
        <authorList>
            <consortium name="US DOE Joint Genome Institute (JGI-PGF)"/>
            <person name="Walter F."/>
            <person name="Albersmeier A."/>
            <person name="Kalinowski J."/>
            <person name="Ruckert C."/>
        </authorList>
    </citation>
    <scope>NUCLEOTIDE SEQUENCE</scope>
    <source>
        <strain evidence="2">CGMCC 4.7306</strain>
    </source>
</reference>
<dbReference type="RefSeq" id="WP_188895810.1">
    <property type="nucleotide sequence ID" value="NZ_BMMZ01000006.1"/>
</dbReference>
<evidence type="ECO:0000256" key="1">
    <source>
        <dbReference type="SAM" id="Phobius"/>
    </source>
</evidence>
<feature type="transmembrane region" description="Helical" evidence="1">
    <location>
        <begin position="37"/>
        <end position="56"/>
    </location>
</feature>
<gene>
    <name evidence="2" type="ORF">GCM10011575_26000</name>
</gene>